<comment type="cofactor">
    <cofactor evidence="1 9">
        <name>Mg(2+)</name>
        <dbReference type="ChEBI" id="CHEBI:18420"/>
    </cofactor>
</comment>
<feature type="binding site" evidence="9">
    <location>
        <begin position="212"/>
        <end position="215"/>
    </location>
    <ligand>
        <name>GTP</name>
        <dbReference type="ChEBI" id="CHEBI:37565"/>
    </ligand>
</feature>
<comment type="function">
    <text evidence="9">An essential GTPase which binds GTP, GDP and possibly (p)ppGpp with moderate affinity, with high nucleotide exchange rates and a fairly low GTP hydrolysis rate. Plays a role in control of the cell cycle, stress response, ribosome biogenesis and in those bacteria that undergo differentiation, in morphogenesis control.</text>
</comment>
<dbReference type="InterPro" id="IPR006169">
    <property type="entry name" value="GTP1_OBG_dom"/>
</dbReference>
<evidence type="ECO:0000259" key="10">
    <source>
        <dbReference type="PROSITE" id="PS51710"/>
    </source>
</evidence>
<dbReference type="Pfam" id="PF01926">
    <property type="entry name" value="MMR_HSR1"/>
    <property type="match status" value="1"/>
</dbReference>
<dbReference type="OrthoDB" id="9807318at2"/>
<dbReference type="Proteomes" id="UP000198636">
    <property type="component" value="Unassembled WGS sequence"/>
</dbReference>
<evidence type="ECO:0000256" key="2">
    <source>
        <dbReference type="ARBA" id="ARBA00007699"/>
    </source>
</evidence>
<dbReference type="RefSeq" id="WP_091540678.1">
    <property type="nucleotide sequence ID" value="NZ_FMUS01000004.1"/>
</dbReference>
<evidence type="ECO:0000256" key="8">
    <source>
        <dbReference type="ARBA" id="ARBA00023134"/>
    </source>
</evidence>
<evidence type="ECO:0000313" key="13">
    <source>
        <dbReference type="EMBL" id="SCY17572.1"/>
    </source>
</evidence>
<dbReference type="PROSITE" id="PS51883">
    <property type="entry name" value="OBG"/>
    <property type="match status" value="1"/>
</dbReference>
<dbReference type="Pfam" id="PF09269">
    <property type="entry name" value="DUF1967"/>
    <property type="match status" value="1"/>
</dbReference>
<feature type="binding site" evidence="9">
    <location>
        <begin position="282"/>
        <end position="285"/>
    </location>
    <ligand>
        <name>GTP</name>
        <dbReference type="ChEBI" id="CHEBI:37565"/>
    </ligand>
</feature>
<feature type="domain" description="OBG-type G" evidence="10">
    <location>
        <begin position="159"/>
        <end position="330"/>
    </location>
</feature>
<dbReference type="PIRSF" id="PIRSF002401">
    <property type="entry name" value="GTP_bd_Obg/CgtA"/>
    <property type="match status" value="1"/>
</dbReference>
<dbReference type="FunFam" id="2.70.210.12:FF:000001">
    <property type="entry name" value="GTPase Obg"/>
    <property type="match status" value="1"/>
</dbReference>
<name>A0A1G5DS38_9FIRM</name>
<dbReference type="GO" id="GO:0000287">
    <property type="term" value="F:magnesium ion binding"/>
    <property type="evidence" value="ECO:0007669"/>
    <property type="project" value="InterPro"/>
</dbReference>
<dbReference type="AlphaFoldDB" id="A0A1G5DS38"/>
<evidence type="ECO:0000256" key="7">
    <source>
        <dbReference type="ARBA" id="ARBA00022842"/>
    </source>
</evidence>
<keyword evidence="7 9" id="KW-0460">Magnesium</keyword>
<dbReference type="InterPro" id="IPR006074">
    <property type="entry name" value="GTP1-OBG_CS"/>
</dbReference>
<dbReference type="InterPro" id="IPR015349">
    <property type="entry name" value="OCT_dom"/>
</dbReference>
<dbReference type="PROSITE" id="PS51881">
    <property type="entry name" value="OCT"/>
    <property type="match status" value="1"/>
</dbReference>
<comment type="subunit">
    <text evidence="9">Monomer.</text>
</comment>
<dbReference type="EMBL" id="FMUS01000004">
    <property type="protein sequence ID" value="SCY17572.1"/>
    <property type="molecule type" value="Genomic_DNA"/>
</dbReference>
<evidence type="ECO:0000256" key="5">
    <source>
        <dbReference type="ARBA" id="ARBA00022741"/>
    </source>
</evidence>
<dbReference type="InterPro" id="IPR036726">
    <property type="entry name" value="GTP1_OBG_dom_sf"/>
</dbReference>
<organism evidence="13 14">
    <name type="scientific">Alkaliphilus peptidifermentans DSM 18978</name>
    <dbReference type="NCBI Taxonomy" id="1120976"/>
    <lineage>
        <taxon>Bacteria</taxon>
        <taxon>Bacillati</taxon>
        <taxon>Bacillota</taxon>
        <taxon>Clostridia</taxon>
        <taxon>Peptostreptococcales</taxon>
        <taxon>Natronincolaceae</taxon>
        <taxon>Alkaliphilus</taxon>
    </lineage>
</organism>
<dbReference type="HAMAP" id="MF_01454">
    <property type="entry name" value="GTPase_Obg"/>
    <property type="match status" value="1"/>
</dbReference>
<dbReference type="EC" id="3.6.5.-" evidence="9"/>
<feature type="binding site" evidence="9">
    <location>
        <position position="172"/>
    </location>
    <ligand>
        <name>Mg(2+)</name>
        <dbReference type="ChEBI" id="CHEBI:18420"/>
    </ligand>
</feature>
<evidence type="ECO:0000313" key="14">
    <source>
        <dbReference type="Proteomes" id="UP000198636"/>
    </source>
</evidence>
<keyword evidence="6 9" id="KW-0378">Hydrolase</keyword>
<dbReference type="NCBIfam" id="TIGR00231">
    <property type="entry name" value="small_GTP"/>
    <property type="match status" value="1"/>
</dbReference>
<dbReference type="GO" id="GO:0003924">
    <property type="term" value="F:GTPase activity"/>
    <property type="evidence" value="ECO:0007669"/>
    <property type="project" value="UniProtKB-UniRule"/>
</dbReference>
<feature type="binding site" evidence="9">
    <location>
        <position position="192"/>
    </location>
    <ligand>
        <name>Mg(2+)</name>
        <dbReference type="ChEBI" id="CHEBI:18420"/>
    </ligand>
</feature>
<dbReference type="GO" id="GO:0005737">
    <property type="term" value="C:cytoplasm"/>
    <property type="evidence" value="ECO:0007669"/>
    <property type="project" value="UniProtKB-SubCell"/>
</dbReference>
<dbReference type="InterPro" id="IPR006073">
    <property type="entry name" value="GTP-bd"/>
</dbReference>
<dbReference type="InterPro" id="IPR014100">
    <property type="entry name" value="GTP-bd_Obg/CgtA"/>
</dbReference>
<protein>
    <recommendedName>
        <fullName evidence="9">GTPase Obg</fullName>
        <ecNumber evidence="9">3.6.5.-</ecNumber>
    </recommendedName>
    <alternativeName>
        <fullName evidence="9">GTP-binding protein Obg</fullName>
    </alternativeName>
</protein>
<comment type="subcellular location">
    <subcellularLocation>
        <location evidence="9">Cytoplasm</location>
    </subcellularLocation>
</comment>
<dbReference type="PRINTS" id="PR00326">
    <property type="entry name" value="GTP1OBG"/>
</dbReference>
<keyword evidence="3 9" id="KW-0963">Cytoplasm</keyword>
<dbReference type="InterPro" id="IPR036346">
    <property type="entry name" value="GTP-bd_prot_GTP1/OBG_C_sf"/>
</dbReference>
<proteinExistence type="inferred from homology"/>
<evidence type="ECO:0000256" key="4">
    <source>
        <dbReference type="ARBA" id="ARBA00022723"/>
    </source>
</evidence>
<dbReference type="NCBIfam" id="TIGR02729">
    <property type="entry name" value="Obg_CgtA"/>
    <property type="match status" value="1"/>
</dbReference>
<keyword evidence="14" id="KW-1185">Reference proteome</keyword>
<dbReference type="PROSITE" id="PS00905">
    <property type="entry name" value="GTP1_OBG"/>
    <property type="match status" value="1"/>
</dbReference>
<dbReference type="Gene3D" id="3.30.300.350">
    <property type="entry name" value="GTP-binding protein OBG, C-terminal domain"/>
    <property type="match status" value="1"/>
</dbReference>
<keyword evidence="8 9" id="KW-0342">GTP-binding</keyword>
<comment type="similarity">
    <text evidence="2 9">Belongs to the TRAFAC class OBG-HflX-like GTPase superfamily. OBG GTPase family.</text>
</comment>
<dbReference type="PANTHER" id="PTHR11702:SF31">
    <property type="entry name" value="MITOCHONDRIAL RIBOSOME-ASSOCIATED GTPASE 2"/>
    <property type="match status" value="1"/>
</dbReference>
<feature type="binding site" evidence="9">
    <location>
        <begin position="311"/>
        <end position="313"/>
    </location>
    <ligand>
        <name>GTP</name>
        <dbReference type="ChEBI" id="CHEBI:37565"/>
    </ligand>
</feature>
<dbReference type="NCBIfam" id="NF008955">
    <property type="entry name" value="PRK12297.1"/>
    <property type="match status" value="1"/>
</dbReference>
<keyword evidence="4 9" id="KW-0479">Metal-binding</keyword>
<dbReference type="PROSITE" id="PS51710">
    <property type="entry name" value="G_OBG"/>
    <property type="match status" value="1"/>
</dbReference>
<gene>
    <name evidence="9" type="primary">obg</name>
    <name evidence="13" type="ORF">SAMN03080606_00998</name>
</gene>
<feature type="domain" description="OCT" evidence="11">
    <location>
        <begin position="351"/>
        <end position="428"/>
    </location>
</feature>
<dbReference type="GO" id="GO:0042254">
    <property type="term" value="P:ribosome biogenesis"/>
    <property type="evidence" value="ECO:0007669"/>
    <property type="project" value="UniProtKB-UniRule"/>
</dbReference>
<dbReference type="InterPro" id="IPR005225">
    <property type="entry name" value="Small_GTP-bd"/>
</dbReference>
<evidence type="ECO:0000259" key="11">
    <source>
        <dbReference type="PROSITE" id="PS51881"/>
    </source>
</evidence>
<evidence type="ECO:0000256" key="9">
    <source>
        <dbReference type="HAMAP-Rule" id="MF_01454"/>
    </source>
</evidence>
<dbReference type="InterPro" id="IPR027417">
    <property type="entry name" value="P-loop_NTPase"/>
</dbReference>
<dbReference type="STRING" id="1120976.SAMN03080606_00998"/>
<evidence type="ECO:0000256" key="1">
    <source>
        <dbReference type="ARBA" id="ARBA00001946"/>
    </source>
</evidence>
<dbReference type="NCBIfam" id="TIGR03595">
    <property type="entry name" value="Obg_CgtA_exten"/>
    <property type="match status" value="1"/>
</dbReference>
<dbReference type="NCBIfam" id="NF008956">
    <property type="entry name" value="PRK12299.1"/>
    <property type="match status" value="1"/>
</dbReference>
<evidence type="ECO:0000256" key="3">
    <source>
        <dbReference type="ARBA" id="ARBA00022490"/>
    </source>
</evidence>
<feature type="domain" description="Obg" evidence="12">
    <location>
        <begin position="1"/>
        <end position="158"/>
    </location>
</feature>
<dbReference type="PANTHER" id="PTHR11702">
    <property type="entry name" value="DEVELOPMENTALLY REGULATED GTP-BINDING PROTEIN-RELATED"/>
    <property type="match status" value="1"/>
</dbReference>
<dbReference type="SUPFAM" id="SSF82051">
    <property type="entry name" value="Obg GTP-binding protein N-terminal domain"/>
    <property type="match status" value="1"/>
</dbReference>
<evidence type="ECO:0000259" key="12">
    <source>
        <dbReference type="PROSITE" id="PS51883"/>
    </source>
</evidence>
<dbReference type="Gene3D" id="3.40.50.300">
    <property type="entry name" value="P-loop containing nucleotide triphosphate hydrolases"/>
    <property type="match status" value="1"/>
</dbReference>
<feature type="binding site" evidence="9">
    <location>
        <begin position="165"/>
        <end position="172"/>
    </location>
    <ligand>
        <name>GTP</name>
        <dbReference type="ChEBI" id="CHEBI:37565"/>
    </ligand>
</feature>
<keyword evidence="5 9" id="KW-0547">Nucleotide-binding</keyword>
<evidence type="ECO:0000256" key="6">
    <source>
        <dbReference type="ARBA" id="ARBA00022801"/>
    </source>
</evidence>
<sequence length="428" mass="47139">MFIDKAVINLKAGKGGDGAVAFRREKYVPAGGPAGGDGGKGGNIVFVVDEGMKTLMDFRYKRNYKAEHGGDGKNKNMFGKDGEDMVLKVPPGTLIKDEKTGQILADLTDKNKRVIIARGGNGGKGNSHFATATRQAPNFAIAGEVGEEKTVILELKLIADVGLVGFPNVGKSTLLSVVTSATPKIANYHFTTLAPNLGVVTTKYGDNFVLADIPGLIEGAHEGTGLGHAFLRHVERTKLLIHVIDVAGVEDRNPIEDFDKINEELRLYNLNLTDKPQIVAANKMDIPGAEENLEKLKSVLKEKAIEVFPISAATRKGIDDLMVYAAKRLKEIEESRPIVTEAPEEEKIYRFNPEEEKLFTITRDNDTYIVEGKFVERLVNSTNFDDMDSLAYFQKVLRKRGIIDELKEMGIKDGDMVKIDSIEFEYYD</sequence>
<reference evidence="13 14" key="1">
    <citation type="submission" date="2016-10" db="EMBL/GenBank/DDBJ databases">
        <authorList>
            <person name="de Groot N.N."/>
        </authorList>
    </citation>
    <scope>NUCLEOTIDE SEQUENCE [LARGE SCALE GENOMIC DNA]</scope>
    <source>
        <strain evidence="13 14">DSM 18978</strain>
    </source>
</reference>
<dbReference type="Gene3D" id="2.70.210.12">
    <property type="entry name" value="GTP1/OBG domain"/>
    <property type="match status" value="1"/>
</dbReference>
<dbReference type="NCBIfam" id="NF008954">
    <property type="entry name" value="PRK12296.1"/>
    <property type="match status" value="1"/>
</dbReference>
<accession>A0A1G5DS38</accession>
<dbReference type="Pfam" id="PF01018">
    <property type="entry name" value="GTP1_OBG"/>
    <property type="match status" value="1"/>
</dbReference>
<feature type="binding site" evidence="9">
    <location>
        <begin position="190"/>
        <end position="194"/>
    </location>
    <ligand>
        <name>GTP</name>
        <dbReference type="ChEBI" id="CHEBI:37565"/>
    </ligand>
</feature>
<dbReference type="CDD" id="cd01898">
    <property type="entry name" value="Obg"/>
    <property type="match status" value="1"/>
</dbReference>
<dbReference type="InterPro" id="IPR031167">
    <property type="entry name" value="G_OBG"/>
</dbReference>
<dbReference type="SUPFAM" id="SSF52540">
    <property type="entry name" value="P-loop containing nucleoside triphosphate hydrolases"/>
    <property type="match status" value="1"/>
</dbReference>
<dbReference type="SUPFAM" id="SSF102741">
    <property type="entry name" value="Obg GTP-binding protein C-terminal domain"/>
    <property type="match status" value="1"/>
</dbReference>
<dbReference type="InterPro" id="IPR045086">
    <property type="entry name" value="OBG_GTPase"/>
</dbReference>
<dbReference type="GO" id="GO:0005525">
    <property type="term" value="F:GTP binding"/>
    <property type="evidence" value="ECO:0007669"/>
    <property type="project" value="UniProtKB-UniRule"/>
</dbReference>